<dbReference type="Pfam" id="PF13827">
    <property type="entry name" value="DUF4189"/>
    <property type="match status" value="1"/>
</dbReference>
<name>A0ABQ6ZJC2_9GAMM</name>
<dbReference type="InterPro" id="IPR025240">
    <property type="entry name" value="DUF4189"/>
</dbReference>
<protein>
    <recommendedName>
        <fullName evidence="2">DUF4189 domain-containing protein</fullName>
    </recommendedName>
</protein>
<evidence type="ECO:0000256" key="1">
    <source>
        <dbReference type="SAM" id="SignalP"/>
    </source>
</evidence>
<organism evidence="3 4">
    <name type="scientific">Pseudoxanthomonas japonensis</name>
    <dbReference type="NCBI Taxonomy" id="69284"/>
    <lineage>
        <taxon>Bacteria</taxon>
        <taxon>Pseudomonadati</taxon>
        <taxon>Pseudomonadota</taxon>
        <taxon>Gammaproteobacteria</taxon>
        <taxon>Lysobacterales</taxon>
        <taxon>Lysobacteraceae</taxon>
        <taxon>Pseudoxanthomonas</taxon>
    </lineage>
</organism>
<evidence type="ECO:0000313" key="3">
    <source>
        <dbReference type="EMBL" id="KAF1726211.1"/>
    </source>
</evidence>
<feature type="chain" id="PRO_5046892641" description="DUF4189 domain-containing protein" evidence="1">
    <location>
        <begin position="29"/>
        <end position="170"/>
    </location>
</feature>
<keyword evidence="1" id="KW-0732">Signal</keyword>
<gene>
    <name evidence="3" type="ORF">CSC78_06005</name>
</gene>
<feature type="signal peptide" evidence="1">
    <location>
        <begin position="1"/>
        <end position="28"/>
    </location>
</feature>
<evidence type="ECO:0000313" key="4">
    <source>
        <dbReference type="Proteomes" id="UP000781710"/>
    </source>
</evidence>
<dbReference type="RefSeq" id="WP_379608853.1">
    <property type="nucleotide sequence ID" value="NZ_JBHSRQ010000008.1"/>
</dbReference>
<sequence length="170" mass="17972">MNAIPVRRLLQWGGAVGALVIGLASAHAQMACPQGVTPGSAQCLPTGPGSQAAPPPPRWRLTWGAMAEDESTGNVGTSTGQLSRRSARAEALRKCKNMGGLNCKPVFDYKNNCAVVVEPVQFLQGSSIAIYRDGSTIEDAAGIALETCSQRNGRECKVNYSNCTRPLLQQ</sequence>
<accession>A0ABQ6ZJC2</accession>
<dbReference type="Proteomes" id="UP000781710">
    <property type="component" value="Unassembled WGS sequence"/>
</dbReference>
<reference evidence="3 4" key="1">
    <citation type="submission" date="2017-10" db="EMBL/GenBank/DDBJ databases">
        <title>Whole genome sequencing of members of genus Pseudoxanthomonas.</title>
        <authorList>
            <person name="Kumar S."/>
            <person name="Bansal K."/>
            <person name="Kaur A."/>
            <person name="Patil P."/>
            <person name="Sharma S."/>
            <person name="Patil P.B."/>
        </authorList>
    </citation>
    <scope>NUCLEOTIDE SEQUENCE [LARGE SCALE GENOMIC DNA]</scope>
    <source>
        <strain evidence="3 4">DSM 17109</strain>
    </source>
</reference>
<evidence type="ECO:0000259" key="2">
    <source>
        <dbReference type="Pfam" id="PF13827"/>
    </source>
</evidence>
<dbReference type="EMBL" id="PDWW01000005">
    <property type="protein sequence ID" value="KAF1726211.1"/>
    <property type="molecule type" value="Genomic_DNA"/>
</dbReference>
<comment type="caution">
    <text evidence="3">The sequence shown here is derived from an EMBL/GenBank/DDBJ whole genome shotgun (WGS) entry which is preliminary data.</text>
</comment>
<proteinExistence type="predicted"/>
<feature type="domain" description="DUF4189" evidence="2">
    <location>
        <begin position="63"/>
        <end position="163"/>
    </location>
</feature>
<keyword evidence="4" id="KW-1185">Reference proteome</keyword>